<dbReference type="SUPFAM" id="SSF50249">
    <property type="entry name" value="Nucleic acid-binding proteins"/>
    <property type="match status" value="1"/>
</dbReference>
<protein>
    <submittedName>
        <fullName evidence="4">S1 motif domain-containing protein</fullName>
    </submittedName>
</protein>
<evidence type="ECO:0000256" key="1">
    <source>
        <dbReference type="SAM" id="MobiDB-lite"/>
    </source>
</evidence>
<dbReference type="InterPro" id="IPR012340">
    <property type="entry name" value="NA-bd_OB-fold"/>
</dbReference>
<gene>
    <name evidence="2" type="ORF">C1SCF055_LOCUS31345</name>
</gene>
<reference evidence="2" key="1">
    <citation type="submission" date="2022-10" db="EMBL/GenBank/DDBJ databases">
        <authorList>
            <person name="Chen Y."/>
            <person name="Dougan E. K."/>
            <person name="Chan C."/>
            <person name="Rhodes N."/>
            <person name="Thang M."/>
        </authorList>
    </citation>
    <scope>NUCLEOTIDE SEQUENCE</scope>
</reference>
<keyword evidence="5" id="KW-1185">Reference proteome</keyword>
<feature type="compositionally biased region" description="Pro residues" evidence="1">
    <location>
        <begin position="909"/>
        <end position="926"/>
    </location>
</feature>
<feature type="compositionally biased region" description="Basic and acidic residues" evidence="1">
    <location>
        <begin position="936"/>
        <end position="949"/>
    </location>
</feature>
<feature type="region of interest" description="Disordered" evidence="1">
    <location>
        <begin position="907"/>
        <end position="962"/>
    </location>
</feature>
<evidence type="ECO:0000313" key="2">
    <source>
        <dbReference type="EMBL" id="CAI4005637.1"/>
    </source>
</evidence>
<evidence type="ECO:0000313" key="4">
    <source>
        <dbReference type="EMBL" id="CAL4792949.1"/>
    </source>
</evidence>
<dbReference type="EMBL" id="CAMXCT020003668">
    <property type="protein sequence ID" value="CAL1159012.1"/>
    <property type="molecule type" value="Genomic_DNA"/>
</dbReference>
<evidence type="ECO:0000313" key="5">
    <source>
        <dbReference type="Proteomes" id="UP001152797"/>
    </source>
</evidence>
<feature type="compositionally biased region" description="Low complexity" evidence="1">
    <location>
        <begin position="703"/>
        <end position="721"/>
    </location>
</feature>
<dbReference type="Proteomes" id="UP001152797">
    <property type="component" value="Unassembled WGS sequence"/>
</dbReference>
<dbReference type="EMBL" id="CAMXCT030003668">
    <property type="protein sequence ID" value="CAL4792949.1"/>
    <property type="molecule type" value="Genomic_DNA"/>
</dbReference>
<evidence type="ECO:0000313" key="3">
    <source>
        <dbReference type="EMBL" id="CAL1159012.1"/>
    </source>
</evidence>
<dbReference type="EMBL" id="CAMXCT010003668">
    <property type="protein sequence ID" value="CAI4005637.1"/>
    <property type="molecule type" value="Genomic_DNA"/>
</dbReference>
<dbReference type="OrthoDB" id="438514at2759"/>
<proteinExistence type="predicted"/>
<sequence>MSALSPSSRLLHLRRLCGQLRTLASEPSSLLGEDSSQRWRSLLRNLGSTPQGQLKALQLVDSQQVLEQKQFQALLDDVAGQLPRDVGEKTSWESTSQLADVLKKLNVQSLHQRLGARLNNALLQEDAKLEVLLEKFCGTVADDYALWLLNRKMEGLLDSLNFEEVVTFLHLLGPGSSRSIARVPRLRAMLESPLSSTSWAKLMQIFDQEGSGIEAWEILDALVQQKVDVSNWKLPEAAVLGSTLGRHGLEKHSQLAEALLKNVLPQISQDSDVELNLLCISGAFSLHKPTDDMAQKALSGLTLLGSVSSARDALQILSLMLQLWRHWPQKLDLPKNWKDADFSPALVAELTALCASAGASFTGEVAAAELGGEHLASLRPFLSRLDVKATEVASRLDSQDFSSVALSLARLGLGHEFLSSGDLESRLASSSFDASSLARLVWAMASLEASPVAWSLVSLHLRHLKGQDLKAEDQALLYEALSSQAVFTPKAFEEQQAWKSWEKIWSSKAHTPRSEHMSSLVPLLSELKGEDCEADAQIGQSPWRAPVLFAKKKIILDVLPTARHPASGKTRGDLMLKHHTWAETGHTVLVIPDAEWPSASSDSSDGELLKWIKEKVDQLHKRMYLQHDGLDKKVQEVLLKVELGDRGINSQGLERMAGLPSRNQMDAINKYRASLKDSVKNPTAWLIGIIKEQEKLLAKKEPVTSSPEPSSTSTASTTAAVGRPKGGWQHEGRGLDQVRVGEQLMGKVTNIYRDRVWVDVGLIKDGSFLYKGDLDSLKVGQLFRNLKVSRVDLQRNWVELQPPKVPKERPVAASPAVPLAKKPAGGWGHKGGTLLAELQVGSSVTGKVTNVLHDRVWVDVGAESDATFKKSPEKTFKVGDVVSGEVSYIDLKTDKAWDWWTLKALTSTVPPPPPQPTAPTTPPMTTPPTAGLAVERAGERETRETRESLDPTPATSPSGVMDSVRASLNKAERMGGSYVPFVPWNLLDKAVN</sequence>
<accession>A0A9P1GAE0</accession>
<feature type="region of interest" description="Disordered" evidence="1">
    <location>
        <begin position="700"/>
        <end position="733"/>
    </location>
</feature>
<name>A0A9P1GAE0_9DINO</name>
<reference evidence="3" key="2">
    <citation type="submission" date="2024-04" db="EMBL/GenBank/DDBJ databases">
        <authorList>
            <person name="Chen Y."/>
            <person name="Shah S."/>
            <person name="Dougan E. K."/>
            <person name="Thang M."/>
            <person name="Chan C."/>
        </authorList>
    </citation>
    <scope>NUCLEOTIDE SEQUENCE [LARGE SCALE GENOMIC DNA]</scope>
</reference>
<comment type="caution">
    <text evidence="2">The sequence shown here is derived from an EMBL/GenBank/DDBJ whole genome shotgun (WGS) entry which is preliminary data.</text>
</comment>
<dbReference type="AlphaFoldDB" id="A0A9P1GAE0"/>
<organism evidence="2">
    <name type="scientific">Cladocopium goreaui</name>
    <dbReference type="NCBI Taxonomy" id="2562237"/>
    <lineage>
        <taxon>Eukaryota</taxon>
        <taxon>Sar</taxon>
        <taxon>Alveolata</taxon>
        <taxon>Dinophyceae</taxon>
        <taxon>Suessiales</taxon>
        <taxon>Symbiodiniaceae</taxon>
        <taxon>Cladocopium</taxon>
    </lineage>
</organism>